<feature type="region of interest" description="Disordered" evidence="1">
    <location>
        <begin position="123"/>
        <end position="155"/>
    </location>
</feature>
<dbReference type="AlphaFoldDB" id="A0ABD2WZ88"/>
<organism evidence="3 4">
    <name type="scientific">Trichogramma kaykai</name>
    <dbReference type="NCBI Taxonomy" id="54128"/>
    <lineage>
        <taxon>Eukaryota</taxon>
        <taxon>Metazoa</taxon>
        <taxon>Ecdysozoa</taxon>
        <taxon>Arthropoda</taxon>
        <taxon>Hexapoda</taxon>
        <taxon>Insecta</taxon>
        <taxon>Pterygota</taxon>
        <taxon>Neoptera</taxon>
        <taxon>Endopterygota</taxon>
        <taxon>Hymenoptera</taxon>
        <taxon>Apocrita</taxon>
        <taxon>Proctotrupomorpha</taxon>
        <taxon>Chalcidoidea</taxon>
        <taxon>Trichogrammatidae</taxon>
        <taxon>Trichogramma</taxon>
    </lineage>
</organism>
<feature type="transmembrane region" description="Helical" evidence="2">
    <location>
        <begin position="159"/>
        <end position="182"/>
    </location>
</feature>
<evidence type="ECO:0000256" key="2">
    <source>
        <dbReference type="SAM" id="Phobius"/>
    </source>
</evidence>
<keyword evidence="2" id="KW-0472">Membrane</keyword>
<gene>
    <name evidence="3" type="ORF">TKK_008541</name>
</gene>
<evidence type="ECO:0000313" key="3">
    <source>
        <dbReference type="EMBL" id="KAL3397796.1"/>
    </source>
</evidence>
<evidence type="ECO:0000313" key="4">
    <source>
        <dbReference type="Proteomes" id="UP001627154"/>
    </source>
</evidence>
<sequence>MGIFNNQYKMSLNSKRCLRRKAYSVAVELLTCRHQLEKIECSCRILHNLPALSYSRRKISIIALSASTARWASVSCRVVWSSKLPRNNCFTCEYKDYARGLCSIALQIIRSRFLKSFSNTNDGGGGAGKTAAAAQRNDAWRPNDRSTNRERQRRRSKPAPIACAWILYIMALSELGGGLCYLNKRRGN</sequence>
<keyword evidence="4" id="KW-1185">Reference proteome</keyword>
<feature type="compositionally biased region" description="Basic and acidic residues" evidence="1">
    <location>
        <begin position="138"/>
        <end position="150"/>
    </location>
</feature>
<accession>A0ABD2WZ88</accession>
<evidence type="ECO:0000256" key="1">
    <source>
        <dbReference type="SAM" id="MobiDB-lite"/>
    </source>
</evidence>
<dbReference type="EMBL" id="JBJJXI010000061">
    <property type="protein sequence ID" value="KAL3397796.1"/>
    <property type="molecule type" value="Genomic_DNA"/>
</dbReference>
<proteinExistence type="predicted"/>
<name>A0ABD2WZ88_9HYME</name>
<keyword evidence="2" id="KW-0812">Transmembrane</keyword>
<reference evidence="3 4" key="1">
    <citation type="journal article" date="2024" name="bioRxiv">
        <title>A reference genome for Trichogramma kaykai: A tiny desert-dwelling parasitoid wasp with competing sex-ratio distorters.</title>
        <authorList>
            <person name="Culotta J."/>
            <person name="Lindsey A.R."/>
        </authorList>
    </citation>
    <scope>NUCLEOTIDE SEQUENCE [LARGE SCALE GENOMIC DNA]</scope>
    <source>
        <strain evidence="3 4">KSX58</strain>
    </source>
</reference>
<keyword evidence="2" id="KW-1133">Transmembrane helix</keyword>
<comment type="caution">
    <text evidence="3">The sequence shown here is derived from an EMBL/GenBank/DDBJ whole genome shotgun (WGS) entry which is preliminary data.</text>
</comment>
<dbReference type="Proteomes" id="UP001627154">
    <property type="component" value="Unassembled WGS sequence"/>
</dbReference>
<protein>
    <submittedName>
        <fullName evidence="3">Uncharacterized protein</fullName>
    </submittedName>
</protein>